<gene>
    <name evidence="1" type="ORF">SAMN04488112_11840</name>
</gene>
<evidence type="ECO:0000313" key="1">
    <source>
        <dbReference type="EMBL" id="SDC83593.1"/>
    </source>
</evidence>
<organism evidence="1 2">
    <name type="scientific">Melghirimyces thermohalophilus</name>
    <dbReference type="NCBI Taxonomy" id="1236220"/>
    <lineage>
        <taxon>Bacteria</taxon>
        <taxon>Bacillati</taxon>
        <taxon>Bacillota</taxon>
        <taxon>Bacilli</taxon>
        <taxon>Bacillales</taxon>
        <taxon>Thermoactinomycetaceae</taxon>
        <taxon>Melghirimyces</taxon>
    </lineage>
</organism>
<dbReference type="EMBL" id="FMZA01000018">
    <property type="protein sequence ID" value="SDC83593.1"/>
    <property type="molecule type" value="Genomic_DNA"/>
</dbReference>
<reference evidence="1 2" key="1">
    <citation type="submission" date="2016-10" db="EMBL/GenBank/DDBJ databases">
        <authorList>
            <person name="de Groot N.N."/>
        </authorList>
    </citation>
    <scope>NUCLEOTIDE SEQUENCE [LARGE SCALE GENOMIC DNA]</scope>
    <source>
        <strain evidence="1 2">DSM 45514</strain>
    </source>
</reference>
<proteinExistence type="predicted"/>
<dbReference type="STRING" id="1236220.SAMN04488112_11840"/>
<accession>A0A1G6PTY6</accession>
<dbReference type="AlphaFoldDB" id="A0A1G6PTY6"/>
<evidence type="ECO:0000313" key="2">
    <source>
        <dbReference type="Proteomes" id="UP000199387"/>
    </source>
</evidence>
<dbReference type="Proteomes" id="UP000199387">
    <property type="component" value="Unassembled WGS sequence"/>
</dbReference>
<sequence length="65" mass="7073">MKRIHLFTSRKDNDAVDERSGPLCGLGMQKPAGTFPPLGFGWGGNSRCPTENLVMIRQGRAKASL</sequence>
<name>A0A1G6PTY6_9BACL</name>
<keyword evidence="2" id="KW-1185">Reference proteome</keyword>
<protein>
    <submittedName>
        <fullName evidence="1">Uncharacterized protein</fullName>
    </submittedName>
</protein>